<feature type="domain" description="Glycosyltransferase subfamily 4-like N-terminal" evidence="2">
    <location>
        <begin position="21"/>
        <end position="188"/>
    </location>
</feature>
<feature type="domain" description="Glycosyl transferase family 1" evidence="1">
    <location>
        <begin position="212"/>
        <end position="367"/>
    </location>
</feature>
<dbReference type="GO" id="GO:0016758">
    <property type="term" value="F:hexosyltransferase activity"/>
    <property type="evidence" value="ECO:0007669"/>
    <property type="project" value="TreeGrafter"/>
</dbReference>
<dbReference type="PANTHER" id="PTHR45947:SF3">
    <property type="entry name" value="SULFOQUINOVOSYL TRANSFERASE SQD2"/>
    <property type="match status" value="1"/>
</dbReference>
<dbReference type="CDD" id="cd03794">
    <property type="entry name" value="GT4_WbuB-like"/>
    <property type="match status" value="1"/>
</dbReference>
<dbReference type="AlphaFoldDB" id="A0A1P8QYK1"/>
<dbReference type="EMBL" id="CP019127">
    <property type="protein sequence ID" value="APX91421.1"/>
    <property type="molecule type" value="Genomic_DNA"/>
</dbReference>
<keyword evidence="3" id="KW-0808">Transferase</keyword>
<protein>
    <submittedName>
        <fullName evidence="3">Glycosyltransferase WbuB</fullName>
    </submittedName>
</protein>
<dbReference type="PANTHER" id="PTHR45947">
    <property type="entry name" value="SULFOQUINOVOSYL TRANSFERASE SQD2"/>
    <property type="match status" value="1"/>
</dbReference>
<dbReference type="OrthoDB" id="185319at2"/>
<evidence type="ECO:0000259" key="2">
    <source>
        <dbReference type="Pfam" id="PF13579"/>
    </source>
</evidence>
<accession>A0A2M9D4H5</accession>
<organism evidence="3">
    <name type="scientific">Brevirhabdus pacifica</name>
    <dbReference type="NCBI Taxonomy" id="1267768"/>
    <lineage>
        <taxon>Bacteria</taxon>
        <taxon>Pseudomonadati</taxon>
        <taxon>Pseudomonadota</taxon>
        <taxon>Alphaproteobacteria</taxon>
        <taxon>Rhodobacterales</taxon>
        <taxon>Paracoccaceae</taxon>
        <taxon>Brevirhabdus</taxon>
    </lineage>
</organism>
<keyword evidence="3" id="KW-0614">Plasmid</keyword>
<dbReference type="SUPFAM" id="SSF53756">
    <property type="entry name" value="UDP-Glycosyltransferase/glycogen phosphorylase"/>
    <property type="match status" value="1"/>
</dbReference>
<gene>
    <name evidence="3" type="ORF">BV394_16155</name>
</gene>
<dbReference type="InterPro" id="IPR050194">
    <property type="entry name" value="Glycosyltransferase_grp1"/>
</dbReference>
<dbReference type="InterPro" id="IPR028098">
    <property type="entry name" value="Glyco_trans_4-like_N"/>
</dbReference>
<reference evidence="3" key="1">
    <citation type="submission" date="2017-01" db="EMBL/GenBank/DDBJ databases">
        <title>Genomic analysis of Xuhuaishuia manganoxidans DY6-4.</title>
        <authorList>
            <person name="Wang X."/>
        </authorList>
    </citation>
    <scope>NUCLEOTIDE SEQUENCE</scope>
    <source>
        <strain evidence="3">DY6-4</strain>
        <plasmid evidence="3">unnamed</plasmid>
    </source>
</reference>
<proteinExistence type="predicted"/>
<dbReference type="Pfam" id="PF13579">
    <property type="entry name" value="Glyco_trans_4_4"/>
    <property type="match status" value="1"/>
</dbReference>
<dbReference type="InterPro" id="IPR001296">
    <property type="entry name" value="Glyco_trans_1"/>
</dbReference>
<dbReference type="Pfam" id="PF00534">
    <property type="entry name" value="Glycos_transf_1"/>
    <property type="match status" value="1"/>
</dbReference>
<accession>A0A1P8QYK1</accession>
<evidence type="ECO:0000259" key="1">
    <source>
        <dbReference type="Pfam" id="PF00534"/>
    </source>
</evidence>
<dbReference type="Gene3D" id="3.40.50.2000">
    <property type="entry name" value="Glycogen Phosphorylase B"/>
    <property type="match status" value="2"/>
</dbReference>
<geneLocation type="plasmid" evidence="3">
    <name>unnamed</name>
</geneLocation>
<sequence length="404" mass="44247">MRLLILSFYYPPDLSAGSFRTSALVEALRAEAREDLHIDLITSMPNRYSALAGAGTPALEEHPGLTIRRIPLPSHKSGMVDQSRAFAVFARRALALSRAGRWDLVYATSSRLMTAALGARVASRAGVPLYLDIRDLFTDTMTDLLATSRTRHLIPAFRRLERWTLRRAARVNLVSPGFLDHARAVAPDQEFRLFTNGIDTDFLTRSFAVPQASPDRLPVVFYGGNMGEGQGLHHVIPGAAKMLRGEARFRLVGDGGRRRQLEEAVAAAGLDNVEVLPPVPRDALYDHYDAADILFLHLNDHPAFLKVLPSKIFEYAATGKPVLAGVSGQAAEFVKGEVPGSVLFAPCDAEALAAGVRSLLQGPRHFERAAFRERHSRSRIMAEMARDVLSLIPSGSLPSSRPKD</sequence>
<name>A0A1P8QYK1_9RHOB</name>
<evidence type="ECO:0000313" key="3">
    <source>
        <dbReference type="EMBL" id="APX91421.1"/>
    </source>
</evidence>
<dbReference type="RefSeq" id="WP_076981344.1">
    <property type="nucleotide sequence ID" value="NZ_CP019127.1"/>
</dbReference>